<dbReference type="Proteomes" id="UP000663848">
    <property type="component" value="Unassembled WGS sequence"/>
</dbReference>
<gene>
    <name evidence="4" type="ORF">QYT958_LOCUS45125</name>
    <name evidence="2" type="ORF">UJA718_LOCUS46011</name>
    <name evidence="3" type="ORF">UJA718_LOCUS47004</name>
</gene>
<evidence type="ECO:0000313" key="3">
    <source>
        <dbReference type="EMBL" id="CAF4934008.1"/>
    </source>
</evidence>
<evidence type="ECO:0000313" key="2">
    <source>
        <dbReference type="EMBL" id="CAF4912036.1"/>
    </source>
</evidence>
<accession>A0A821WX26</accession>
<dbReference type="AlphaFoldDB" id="A0A821WX26"/>
<dbReference type="EMBL" id="CAJOBP010086951">
    <property type="protein sequence ID" value="CAF4934008.1"/>
    <property type="molecule type" value="Genomic_DNA"/>
</dbReference>
<organism evidence="3 5">
    <name type="scientific">Rotaria socialis</name>
    <dbReference type="NCBI Taxonomy" id="392032"/>
    <lineage>
        <taxon>Eukaryota</taxon>
        <taxon>Metazoa</taxon>
        <taxon>Spiralia</taxon>
        <taxon>Gnathifera</taxon>
        <taxon>Rotifera</taxon>
        <taxon>Eurotatoria</taxon>
        <taxon>Bdelloidea</taxon>
        <taxon>Philodinida</taxon>
        <taxon>Philodinidae</taxon>
        <taxon>Rotaria</taxon>
    </lineage>
</organism>
<comment type="caution">
    <text evidence="3">The sequence shown here is derived from an EMBL/GenBank/DDBJ whole genome shotgun (WGS) entry which is preliminary data.</text>
</comment>
<proteinExistence type="predicted"/>
<dbReference type="EMBL" id="CAJOBR010073417">
    <property type="protein sequence ID" value="CAF5106298.1"/>
    <property type="molecule type" value="Genomic_DNA"/>
</dbReference>
<evidence type="ECO:0000313" key="5">
    <source>
        <dbReference type="Proteomes" id="UP000663873"/>
    </source>
</evidence>
<dbReference type="Proteomes" id="UP000663873">
    <property type="component" value="Unassembled WGS sequence"/>
</dbReference>
<feature type="compositionally biased region" description="Polar residues" evidence="1">
    <location>
        <begin position="1"/>
        <end position="14"/>
    </location>
</feature>
<evidence type="ECO:0000313" key="4">
    <source>
        <dbReference type="EMBL" id="CAF5106298.1"/>
    </source>
</evidence>
<feature type="non-terminal residue" evidence="3">
    <location>
        <position position="80"/>
    </location>
</feature>
<feature type="region of interest" description="Disordered" evidence="1">
    <location>
        <begin position="1"/>
        <end position="22"/>
    </location>
</feature>
<evidence type="ECO:0000256" key="1">
    <source>
        <dbReference type="SAM" id="MobiDB-lite"/>
    </source>
</evidence>
<name>A0A821WX26_9BILA</name>
<protein>
    <submittedName>
        <fullName evidence="3">Uncharacterized protein</fullName>
    </submittedName>
</protein>
<keyword evidence="5" id="KW-1185">Reference proteome</keyword>
<sequence length="80" mass="8784">IENNKSAAITSSNDKQPRSPAITIIRSNNRAPPQVEPFYRPKHLPISNQSQLLAQPLANDFISHSLPNDSNADVSLINIP</sequence>
<dbReference type="EMBL" id="CAJOBP010080132">
    <property type="protein sequence ID" value="CAF4912036.1"/>
    <property type="molecule type" value="Genomic_DNA"/>
</dbReference>
<reference evidence="3" key="1">
    <citation type="submission" date="2021-02" db="EMBL/GenBank/DDBJ databases">
        <authorList>
            <person name="Nowell W R."/>
        </authorList>
    </citation>
    <scope>NUCLEOTIDE SEQUENCE</scope>
</reference>
<feature type="non-terminal residue" evidence="3">
    <location>
        <position position="1"/>
    </location>
</feature>